<dbReference type="OrthoDB" id="5244524at2759"/>
<name>A0A1Y1Z131_9PLEO</name>
<accession>A0A1Y1Z131</accession>
<organism evidence="2 3">
    <name type="scientific">Clohesyomyces aquaticus</name>
    <dbReference type="NCBI Taxonomy" id="1231657"/>
    <lineage>
        <taxon>Eukaryota</taxon>
        <taxon>Fungi</taxon>
        <taxon>Dikarya</taxon>
        <taxon>Ascomycota</taxon>
        <taxon>Pezizomycotina</taxon>
        <taxon>Dothideomycetes</taxon>
        <taxon>Pleosporomycetidae</taxon>
        <taxon>Pleosporales</taxon>
        <taxon>Lindgomycetaceae</taxon>
        <taxon>Clohesyomyces</taxon>
    </lineage>
</organism>
<dbReference type="AlphaFoldDB" id="A0A1Y1Z131"/>
<dbReference type="EMBL" id="MCFA01000141">
    <property type="protein sequence ID" value="ORY03929.1"/>
    <property type="molecule type" value="Genomic_DNA"/>
</dbReference>
<dbReference type="STRING" id="1231657.A0A1Y1Z131"/>
<protein>
    <submittedName>
        <fullName evidence="2">Uncharacterized protein</fullName>
    </submittedName>
</protein>
<evidence type="ECO:0000313" key="2">
    <source>
        <dbReference type="EMBL" id="ORY03929.1"/>
    </source>
</evidence>
<proteinExistence type="predicted"/>
<reference evidence="2 3" key="1">
    <citation type="submission" date="2016-07" db="EMBL/GenBank/DDBJ databases">
        <title>Pervasive Adenine N6-methylation of Active Genes in Fungi.</title>
        <authorList>
            <consortium name="DOE Joint Genome Institute"/>
            <person name="Mondo S.J."/>
            <person name="Dannebaum R.O."/>
            <person name="Kuo R.C."/>
            <person name="Labutti K."/>
            <person name="Haridas S."/>
            <person name="Kuo A."/>
            <person name="Salamov A."/>
            <person name="Ahrendt S.R."/>
            <person name="Lipzen A."/>
            <person name="Sullivan W."/>
            <person name="Andreopoulos W.B."/>
            <person name="Clum A."/>
            <person name="Lindquist E."/>
            <person name="Daum C."/>
            <person name="Ramamoorthy G.K."/>
            <person name="Gryganskyi A."/>
            <person name="Culley D."/>
            <person name="Magnuson J.K."/>
            <person name="James T.Y."/>
            <person name="O'Malley M.A."/>
            <person name="Stajich J.E."/>
            <person name="Spatafora J.W."/>
            <person name="Visel A."/>
            <person name="Grigoriev I.V."/>
        </authorList>
    </citation>
    <scope>NUCLEOTIDE SEQUENCE [LARGE SCALE GENOMIC DNA]</scope>
    <source>
        <strain evidence="2 3">CBS 115471</strain>
    </source>
</reference>
<comment type="caution">
    <text evidence="2">The sequence shown here is derived from an EMBL/GenBank/DDBJ whole genome shotgun (WGS) entry which is preliminary data.</text>
</comment>
<feature type="region of interest" description="Disordered" evidence="1">
    <location>
        <begin position="180"/>
        <end position="202"/>
    </location>
</feature>
<keyword evidence="3" id="KW-1185">Reference proteome</keyword>
<feature type="compositionally biased region" description="Basic and acidic residues" evidence="1">
    <location>
        <begin position="180"/>
        <end position="189"/>
    </location>
</feature>
<gene>
    <name evidence="2" type="ORF">BCR34DRAFT_573074</name>
</gene>
<dbReference type="Proteomes" id="UP000193144">
    <property type="component" value="Unassembled WGS sequence"/>
</dbReference>
<evidence type="ECO:0000256" key="1">
    <source>
        <dbReference type="SAM" id="MobiDB-lite"/>
    </source>
</evidence>
<sequence>MFRTPEGGRKFSFTRFINNAVPNLALGPQTYDLDAGEQDFLFEYQLGEPDPLKLGEESFTFGGITQSKAVSAQIHRALIKNGVLKTGDGDGEQVRIDTKAITAQFSHQLAFISAHAQKKLINLLFFWEEEIMRWNVLIGEKQELETVISETRQAGADQIGGLEKRLKELQGLLRVKPSLRGEEARKKESLPGYAESAGAPAR</sequence>
<evidence type="ECO:0000313" key="3">
    <source>
        <dbReference type="Proteomes" id="UP000193144"/>
    </source>
</evidence>